<proteinExistence type="predicted"/>
<dbReference type="PROSITE" id="PS00409">
    <property type="entry name" value="PROKAR_NTER_METHYL"/>
    <property type="match status" value="1"/>
</dbReference>
<keyword evidence="1" id="KW-0472">Membrane</keyword>
<evidence type="ECO:0000256" key="1">
    <source>
        <dbReference type="SAM" id="Phobius"/>
    </source>
</evidence>
<reference evidence="2 3" key="1">
    <citation type="journal article" date="2013" name="Antonie Van Leeuwenhoek">
        <title>Actinoplanes hulinensis sp. nov., a novel actinomycete isolated from soybean root (Glycine max (L.) Merr).</title>
        <authorList>
            <person name="Shen Y."/>
            <person name="Liu C."/>
            <person name="Wang X."/>
            <person name="Zhao J."/>
            <person name="Jia F."/>
            <person name="Zhang Y."/>
            <person name="Wang L."/>
            <person name="Yang D."/>
            <person name="Xiang W."/>
        </authorList>
    </citation>
    <scope>NUCLEOTIDE SEQUENCE [LARGE SCALE GENOMIC DNA]</scope>
    <source>
        <strain evidence="2 3">NEAU-M9</strain>
    </source>
</reference>
<dbReference type="InterPro" id="IPR012902">
    <property type="entry name" value="N_methyl_site"/>
</dbReference>
<accession>A0ABS7B5K3</accession>
<dbReference type="EMBL" id="JAHXZI010000010">
    <property type="protein sequence ID" value="MBW6436069.1"/>
    <property type="molecule type" value="Genomic_DNA"/>
</dbReference>
<gene>
    <name evidence="2" type="ORF">KZ829_20200</name>
</gene>
<feature type="transmembrane region" description="Helical" evidence="1">
    <location>
        <begin position="12"/>
        <end position="37"/>
    </location>
</feature>
<name>A0ABS7B5K3_9ACTN</name>
<dbReference type="Pfam" id="PF07963">
    <property type="entry name" value="N_methyl"/>
    <property type="match status" value="1"/>
</dbReference>
<organism evidence="2 3">
    <name type="scientific">Actinoplanes hulinensis</name>
    <dbReference type="NCBI Taxonomy" id="1144547"/>
    <lineage>
        <taxon>Bacteria</taxon>
        <taxon>Bacillati</taxon>
        <taxon>Actinomycetota</taxon>
        <taxon>Actinomycetes</taxon>
        <taxon>Micromonosporales</taxon>
        <taxon>Micromonosporaceae</taxon>
        <taxon>Actinoplanes</taxon>
    </lineage>
</organism>
<comment type="caution">
    <text evidence="2">The sequence shown here is derived from an EMBL/GenBank/DDBJ whole genome shotgun (WGS) entry which is preliminary data.</text>
</comment>
<dbReference type="Proteomes" id="UP001519863">
    <property type="component" value="Unassembled WGS sequence"/>
</dbReference>
<keyword evidence="1" id="KW-1133">Transmembrane helix</keyword>
<keyword evidence="3" id="KW-1185">Reference proteome</keyword>
<sequence>MRQHTDDQGFSLVELMVTVAIMSVVTLVIVGATVQIYSGTKSIDNTAEVRDQLDNSFRRLDRELRYANWISPQGKVGNRWFMEYETKTGCRQLKIENGVLSLAEWASGTTPGTAAAVASGITLISGVDPFNLLLAGAKPYASASPGTGMGANYETEFQQVRMHFMVKAGTVTLPFESVFTAQNLSRSAAGKTSTKECDKGRPTS</sequence>
<dbReference type="NCBIfam" id="TIGR02532">
    <property type="entry name" value="IV_pilin_GFxxxE"/>
    <property type="match status" value="1"/>
</dbReference>
<dbReference type="RefSeq" id="WP_220145493.1">
    <property type="nucleotide sequence ID" value="NZ_JAHXZI010000010.1"/>
</dbReference>
<protein>
    <submittedName>
        <fullName evidence="2">Prepilin-type N-terminal cleavage/methylation domain-containing protein</fullName>
    </submittedName>
</protein>
<evidence type="ECO:0000313" key="2">
    <source>
        <dbReference type="EMBL" id="MBW6436069.1"/>
    </source>
</evidence>
<keyword evidence="1" id="KW-0812">Transmembrane</keyword>
<evidence type="ECO:0000313" key="3">
    <source>
        <dbReference type="Proteomes" id="UP001519863"/>
    </source>
</evidence>